<feature type="transmembrane region" description="Helical" evidence="1">
    <location>
        <begin position="6"/>
        <end position="21"/>
    </location>
</feature>
<keyword evidence="1" id="KW-0472">Membrane</keyword>
<evidence type="ECO:0000256" key="1">
    <source>
        <dbReference type="SAM" id="Phobius"/>
    </source>
</evidence>
<accession>A0A1W1B9Z3</accession>
<feature type="transmembrane region" description="Helical" evidence="1">
    <location>
        <begin position="107"/>
        <end position="127"/>
    </location>
</feature>
<keyword evidence="1" id="KW-0812">Transmembrane</keyword>
<name>A0A1W1B9Z3_9ZZZZ</name>
<keyword evidence="1" id="KW-1133">Transmembrane helix</keyword>
<gene>
    <name evidence="2" type="ORF">MNB_SM-7-1064</name>
</gene>
<sequence>MSTVVFYIALYIAFELFEIWWQKAPTLYGVLENIYKYYQKSIFVLLLIHPTFYLLVYLMMISGYDLYLQIALGLKLSDIALKILFVQKVFIKQEIDAEFKMMLGMRMEWYMLYLGVIFYPVMIYLGLS</sequence>
<dbReference type="EMBL" id="FPHB01000011">
    <property type="protein sequence ID" value="SFV50360.1"/>
    <property type="molecule type" value="Genomic_DNA"/>
</dbReference>
<protein>
    <submittedName>
        <fullName evidence="2">Uncharacterized protein</fullName>
    </submittedName>
</protein>
<reference evidence="2" key="1">
    <citation type="submission" date="2016-10" db="EMBL/GenBank/DDBJ databases">
        <authorList>
            <person name="de Groot N.N."/>
        </authorList>
    </citation>
    <scope>NUCLEOTIDE SEQUENCE</scope>
</reference>
<feature type="transmembrane region" description="Helical" evidence="1">
    <location>
        <begin position="42"/>
        <end position="60"/>
    </location>
</feature>
<evidence type="ECO:0000313" key="2">
    <source>
        <dbReference type="EMBL" id="SFV50360.1"/>
    </source>
</evidence>
<dbReference type="AlphaFoldDB" id="A0A1W1B9Z3"/>
<organism evidence="2">
    <name type="scientific">hydrothermal vent metagenome</name>
    <dbReference type="NCBI Taxonomy" id="652676"/>
    <lineage>
        <taxon>unclassified sequences</taxon>
        <taxon>metagenomes</taxon>
        <taxon>ecological metagenomes</taxon>
    </lineage>
</organism>
<proteinExistence type="predicted"/>